<evidence type="ECO:0000259" key="5">
    <source>
        <dbReference type="PROSITE" id="PS50977"/>
    </source>
</evidence>
<feature type="domain" description="HTH tetR-type" evidence="5">
    <location>
        <begin position="1"/>
        <end position="61"/>
    </location>
</feature>
<evidence type="ECO:0000256" key="1">
    <source>
        <dbReference type="ARBA" id="ARBA00023015"/>
    </source>
</evidence>
<dbReference type="InterPro" id="IPR001647">
    <property type="entry name" value="HTH_TetR"/>
</dbReference>
<dbReference type="SUPFAM" id="SSF46689">
    <property type="entry name" value="Homeodomain-like"/>
    <property type="match status" value="1"/>
</dbReference>
<dbReference type="GO" id="GO:0003700">
    <property type="term" value="F:DNA-binding transcription factor activity"/>
    <property type="evidence" value="ECO:0007669"/>
    <property type="project" value="TreeGrafter"/>
</dbReference>
<organism evidence="6 7">
    <name type="scientific">Syntrophaceticus schinkii</name>
    <dbReference type="NCBI Taxonomy" id="499207"/>
    <lineage>
        <taxon>Bacteria</taxon>
        <taxon>Bacillati</taxon>
        <taxon>Bacillota</taxon>
        <taxon>Clostridia</taxon>
        <taxon>Thermoanaerobacterales</taxon>
        <taxon>Thermoanaerobacterales Family III. Incertae Sedis</taxon>
        <taxon>Syntrophaceticus</taxon>
    </lineage>
</organism>
<dbReference type="PANTHER" id="PTHR30055:SF234">
    <property type="entry name" value="HTH-TYPE TRANSCRIPTIONAL REGULATOR BETI"/>
    <property type="match status" value="1"/>
</dbReference>
<dbReference type="GO" id="GO:0045892">
    <property type="term" value="P:negative regulation of DNA-templated transcription"/>
    <property type="evidence" value="ECO:0007669"/>
    <property type="project" value="UniProtKB-ARBA"/>
</dbReference>
<dbReference type="PRINTS" id="PR00455">
    <property type="entry name" value="HTHTETR"/>
</dbReference>
<keyword evidence="7" id="KW-1185">Reference proteome</keyword>
<evidence type="ECO:0000313" key="7">
    <source>
        <dbReference type="Proteomes" id="UP000046155"/>
    </source>
</evidence>
<reference evidence="7" key="1">
    <citation type="submission" date="2015-01" db="EMBL/GenBank/DDBJ databases">
        <authorList>
            <person name="Manzoor Shahid"/>
            <person name="Zubair Saima"/>
        </authorList>
    </citation>
    <scope>NUCLEOTIDE SEQUENCE [LARGE SCALE GENOMIC DNA]</scope>
    <source>
        <strain evidence="7">Sp3</strain>
    </source>
</reference>
<dbReference type="FunFam" id="1.10.10.60:FF:000141">
    <property type="entry name" value="TetR family transcriptional regulator"/>
    <property type="match status" value="1"/>
</dbReference>
<dbReference type="InterPro" id="IPR036271">
    <property type="entry name" value="Tet_transcr_reg_TetR-rel_C_sf"/>
</dbReference>
<dbReference type="GO" id="GO:0000976">
    <property type="term" value="F:transcription cis-regulatory region binding"/>
    <property type="evidence" value="ECO:0007669"/>
    <property type="project" value="TreeGrafter"/>
</dbReference>
<dbReference type="Proteomes" id="UP000046155">
    <property type="component" value="Unassembled WGS sequence"/>
</dbReference>
<feature type="DNA-binding region" description="H-T-H motif" evidence="4">
    <location>
        <begin position="24"/>
        <end position="43"/>
    </location>
</feature>
<keyword evidence="2 4" id="KW-0238">DNA-binding</keyword>
<gene>
    <name evidence="6" type="ORF">SSCH_140007</name>
</gene>
<name>A0A0B7MIE9_9FIRM</name>
<sequence length="221" mass="24912">MPKREQILDAAATLFADKGFYAATVEEIASRAGIGKSTVYEYFSSKDHIFQETLKEGLESYMEAMKGRLKQPCSVRDVLTAIGTAHFNFIKERTHIARILADEYNSQSPWAMELLLQLRERRILMFASLISQGIELGEFRKMDPRTGAEVFLGVLGALCMPVLCRSGKSGTAVDAEAAEAEDVEATEAAKNTRSCRRALLSRHRHLLHRHPELNNYVYNYH</sequence>
<dbReference type="Pfam" id="PF00440">
    <property type="entry name" value="TetR_N"/>
    <property type="match status" value="1"/>
</dbReference>
<dbReference type="InterPro" id="IPR009057">
    <property type="entry name" value="Homeodomain-like_sf"/>
</dbReference>
<dbReference type="SUPFAM" id="SSF48498">
    <property type="entry name" value="Tetracyclin repressor-like, C-terminal domain"/>
    <property type="match status" value="1"/>
</dbReference>
<dbReference type="Gene3D" id="1.10.10.60">
    <property type="entry name" value="Homeodomain-like"/>
    <property type="match status" value="1"/>
</dbReference>
<dbReference type="AlphaFoldDB" id="A0A0B7MIE9"/>
<dbReference type="Gene3D" id="1.10.357.10">
    <property type="entry name" value="Tetracycline Repressor, domain 2"/>
    <property type="match status" value="1"/>
</dbReference>
<dbReference type="PANTHER" id="PTHR30055">
    <property type="entry name" value="HTH-TYPE TRANSCRIPTIONAL REGULATOR RUTR"/>
    <property type="match status" value="1"/>
</dbReference>
<evidence type="ECO:0000256" key="4">
    <source>
        <dbReference type="PROSITE-ProRule" id="PRU00335"/>
    </source>
</evidence>
<dbReference type="Pfam" id="PF17932">
    <property type="entry name" value="TetR_C_24"/>
    <property type="match status" value="1"/>
</dbReference>
<evidence type="ECO:0000256" key="2">
    <source>
        <dbReference type="ARBA" id="ARBA00023125"/>
    </source>
</evidence>
<dbReference type="InterPro" id="IPR050109">
    <property type="entry name" value="HTH-type_TetR-like_transc_reg"/>
</dbReference>
<proteinExistence type="predicted"/>
<evidence type="ECO:0000256" key="3">
    <source>
        <dbReference type="ARBA" id="ARBA00023163"/>
    </source>
</evidence>
<dbReference type="InterPro" id="IPR041490">
    <property type="entry name" value="KstR2_TetR_C"/>
</dbReference>
<dbReference type="EMBL" id="CDRZ01000046">
    <property type="protein sequence ID" value="CEO88008.1"/>
    <property type="molecule type" value="Genomic_DNA"/>
</dbReference>
<dbReference type="PROSITE" id="PS50977">
    <property type="entry name" value="HTH_TETR_2"/>
    <property type="match status" value="1"/>
</dbReference>
<dbReference type="OrthoDB" id="9785164at2"/>
<keyword evidence="3" id="KW-0804">Transcription</keyword>
<accession>A0A0B7MIE9</accession>
<dbReference type="RefSeq" id="WP_044664257.1">
    <property type="nucleotide sequence ID" value="NZ_CDRZ01000046.1"/>
</dbReference>
<evidence type="ECO:0000313" key="6">
    <source>
        <dbReference type="EMBL" id="CEO88008.1"/>
    </source>
</evidence>
<protein>
    <submittedName>
        <fullName evidence="6">Putative Transcriptional regulator, TetR family</fullName>
    </submittedName>
</protein>
<keyword evidence="1" id="KW-0805">Transcription regulation</keyword>